<dbReference type="SMART" id="SM00955">
    <property type="entry name" value="RNB"/>
    <property type="match status" value="1"/>
</dbReference>
<dbReference type="GO" id="GO:0006402">
    <property type="term" value="P:mRNA catabolic process"/>
    <property type="evidence" value="ECO:0007669"/>
    <property type="project" value="TreeGrafter"/>
</dbReference>
<dbReference type="EMBL" id="QFNK01000089">
    <property type="protein sequence ID" value="PZO86830.1"/>
    <property type="molecule type" value="Genomic_DNA"/>
</dbReference>
<reference evidence="2 3" key="1">
    <citation type="submission" date="2017-08" db="EMBL/GenBank/DDBJ databases">
        <title>Infants hospitalized years apart are colonized by the same room-sourced microbial strains.</title>
        <authorList>
            <person name="Brooks B."/>
            <person name="Olm M.R."/>
            <person name="Firek B.A."/>
            <person name="Baker R."/>
            <person name="Thomas B.C."/>
            <person name="Morowitz M.J."/>
            <person name="Banfield J.F."/>
        </authorList>
    </citation>
    <scope>NUCLEOTIDE SEQUENCE [LARGE SCALE GENOMIC DNA]</scope>
    <source>
        <strain evidence="2">S2_018_000_R2_104</strain>
    </source>
</reference>
<dbReference type="GO" id="GO:0005829">
    <property type="term" value="C:cytosol"/>
    <property type="evidence" value="ECO:0007669"/>
    <property type="project" value="TreeGrafter"/>
</dbReference>
<dbReference type="Proteomes" id="UP000249557">
    <property type="component" value="Unassembled WGS sequence"/>
</dbReference>
<evidence type="ECO:0000259" key="1">
    <source>
        <dbReference type="SMART" id="SM00955"/>
    </source>
</evidence>
<dbReference type="AlphaFoldDB" id="A0A2W4ZX06"/>
<proteinExistence type="predicted"/>
<accession>A0A2W4ZX06</accession>
<dbReference type="InterPro" id="IPR001900">
    <property type="entry name" value="RNase_II/R"/>
</dbReference>
<evidence type="ECO:0000313" key="3">
    <source>
        <dbReference type="Proteomes" id="UP000249557"/>
    </source>
</evidence>
<dbReference type="GO" id="GO:0004540">
    <property type="term" value="F:RNA nuclease activity"/>
    <property type="evidence" value="ECO:0007669"/>
    <property type="project" value="InterPro"/>
</dbReference>
<dbReference type="PANTHER" id="PTHR23355:SF9">
    <property type="entry name" value="DIS3-LIKE EXONUCLEASE 2"/>
    <property type="match status" value="1"/>
</dbReference>
<protein>
    <recommendedName>
        <fullName evidence="1">RNB domain-containing protein</fullName>
    </recommendedName>
</protein>
<feature type="domain" description="RNB" evidence="1">
    <location>
        <begin position="260"/>
        <end position="569"/>
    </location>
</feature>
<dbReference type="InterPro" id="IPR050180">
    <property type="entry name" value="RNR_Ribonuclease"/>
</dbReference>
<dbReference type="InterPro" id="IPR012340">
    <property type="entry name" value="NA-bd_OB-fold"/>
</dbReference>
<gene>
    <name evidence="2" type="ORF">DI626_05475</name>
</gene>
<dbReference type="PANTHER" id="PTHR23355">
    <property type="entry name" value="RIBONUCLEASE"/>
    <property type="match status" value="1"/>
</dbReference>
<dbReference type="SUPFAM" id="SSF50249">
    <property type="entry name" value="Nucleic acid-binding proteins"/>
    <property type="match status" value="1"/>
</dbReference>
<comment type="caution">
    <text evidence="2">The sequence shown here is derived from an EMBL/GenBank/DDBJ whole genome shotgun (WGS) entry which is preliminary data.</text>
</comment>
<organism evidence="2 3">
    <name type="scientific">Micavibrio aeruginosavorus</name>
    <dbReference type="NCBI Taxonomy" id="349221"/>
    <lineage>
        <taxon>Bacteria</taxon>
        <taxon>Pseudomonadati</taxon>
        <taxon>Bdellovibrionota</taxon>
        <taxon>Bdellovibrionia</taxon>
        <taxon>Bdellovibrionales</taxon>
        <taxon>Pseudobdellovibrionaceae</taxon>
        <taxon>Micavibrio</taxon>
    </lineage>
</organism>
<dbReference type="Pfam" id="PF00773">
    <property type="entry name" value="RNB"/>
    <property type="match status" value="1"/>
</dbReference>
<evidence type="ECO:0000313" key="2">
    <source>
        <dbReference type="EMBL" id="PZO86830.1"/>
    </source>
</evidence>
<name>A0A2W4ZX06_9BACT</name>
<sequence length="715" mass="81158">MPKFETLEYSRKRLEQVIALNAQPVSVAGLINVFGLKSEQEEAQLRLDVQTLLAEGFAFKDKKDMLIPTRPISDLVVARVSESLTSKSNKIFLDIEGVGADFPFNVTLSQKQVKRFPGMSLRKGDTVAVVLDRSNVTELKARLHGKFHHNKKLTIAGKFNKHSEGKLFRPYDNGITTHFSVHGADLENINPKAAYNAAIPRDMDPYNPSLQMIEQKWDPETGASIALVVADKYGIEKYPAREAYIEAKATLRREPPFRERRDLRHEKISVVDPKNAADHDDGILVERTHDGYRTLVVIADVPFYVRPGTELDKAARDRGFSHYFRDETIHMLPHTLTMGVSLLQGQLRPVIYVEKFWDEHGREITNMRDIGLGLIESQMQFSYGAFEDLVFSDNPLFADYKDFGEILTERVRATQEMLIHEDQKNDKEYAPFSQGLVAAMMIDANVAIAEFLSSNDIPFLNRIHGGMSDQLILEEAADQLEEWGYTVPEARLLTDASELNRIAKEAETRQEREKIEAYIRANLLQRAHYGTVNTGHFCLQVDNYTHATSPIRRYTDVIALRAVHTAMQNYECGLSEDDIATLNDTATKMNYLQDIGRHLDNDALRYYAVRDLHRLEGHSLRAELSAVSAYGIQILLPEKGLHKTLKPNEFPEGWKLHNSNKYLIFNDKAQVGPGSRLRVKITNVRPTEAEFDIHNIEPVVPKMPGRVNAPKLQNV</sequence>
<dbReference type="GO" id="GO:0003723">
    <property type="term" value="F:RNA binding"/>
    <property type="evidence" value="ECO:0007669"/>
    <property type="project" value="InterPro"/>
</dbReference>